<dbReference type="PANTHER" id="PTHR21696">
    <property type="entry name" value="PROTEIN UNC-79 HOMOLOG"/>
    <property type="match status" value="1"/>
</dbReference>
<accession>A0AAV8VXE1</accession>
<name>A0AAV8VXE1_9CUCU</name>
<comment type="caution">
    <text evidence="1">The sequence shown here is derived from an EMBL/GenBank/DDBJ whole genome shotgun (WGS) entry which is preliminary data.</text>
</comment>
<dbReference type="AlphaFoldDB" id="A0AAV8VXE1"/>
<dbReference type="InterPro" id="IPR024855">
    <property type="entry name" value="UNC79"/>
</dbReference>
<evidence type="ECO:0000313" key="2">
    <source>
        <dbReference type="Proteomes" id="UP001159042"/>
    </source>
</evidence>
<evidence type="ECO:0000313" key="1">
    <source>
        <dbReference type="EMBL" id="KAJ8918704.1"/>
    </source>
</evidence>
<protein>
    <recommendedName>
        <fullName evidence="3">Protein unc-79 homolog</fullName>
    </recommendedName>
</protein>
<sequence>MTATVETVSEQLDLAAIIPAEKVVSAVARAITLSESDVATATVQIAKPQVIGENEEYAETDSGDDIDNFWQTSVGKFKFCVDDLPQPLQYIHQLLQELSKVEKPDILYYMLQCLNVLILHGDACTKASKEHRGFFIWCQENLLIKNLWELCNSEHSHICQTVVPLLLHCITLPAGSDVFWRVIQEAFHSPDWCVRFTAVERVTVITRFMDSSPLRNIQPLQAALANAFCYLISSMDDSNVYVAQRATLYLGTIHDSAVKSLIMCLETQFDCVIVDRPMVLQSLYQLHNSLSERKILTWDFFLNRFDTLFIEAQISLEKTGDITYLRDLRNSDMNSEALIRKIHRAHEALSQSNGSGGSSVKTLSASFGTKWPYKRTMSAPASIVTRHENKETKEKIYSRQYSAPILKRKSSRFGLGQFIGTSNSIPDGHMHSLNVIEDQNMTTFLQRIIDLEEADKETMHLLVFLLMQFLSRSDQAYPAEEKHLAKIQGTVLRHLYLLLGYSQNDRGLYLPPQRLRSSPAFSAFLSNLPQLLDQNHLMGRLLLPTCLILLQYAPSPYYIPNTMEFQQPTYSLWSLEPHFRKNWLMALVVLLYKYQYSQQPYCMQLTSLIKIVLNTLDSQHHHCKRIPATIIMGAPPSRSRDIFMKLGTPLVCIKMHFLIVESLKV</sequence>
<dbReference type="Proteomes" id="UP001159042">
    <property type="component" value="Unassembled WGS sequence"/>
</dbReference>
<dbReference type="EMBL" id="JANEYG010000023">
    <property type="protein sequence ID" value="KAJ8918704.1"/>
    <property type="molecule type" value="Genomic_DNA"/>
</dbReference>
<dbReference type="Gene3D" id="1.25.10.10">
    <property type="entry name" value="Leucine-rich Repeat Variant"/>
    <property type="match status" value="1"/>
</dbReference>
<evidence type="ECO:0008006" key="3">
    <source>
        <dbReference type="Google" id="ProtNLM"/>
    </source>
</evidence>
<dbReference type="SUPFAM" id="SSF48371">
    <property type="entry name" value="ARM repeat"/>
    <property type="match status" value="1"/>
</dbReference>
<dbReference type="InterPro" id="IPR011989">
    <property type="entry name" value="ARM-like"/>
</dbReference>
<proteinExistence type="predicted"/>
<dbReference type="PANTHER" id="PTHR21696:SF2">
    <property type="entry name" value="PROTEIN UNC-79 HOMOLOG"/>
    <property type="match status" value="1"/>
</dbReference>
<organism evidence="1 2">
    <name type="scientific">Exocentrus adspersus</name>
    <dbReference type="NCBI Taxonomy" id="1586481"/>
    <lineage>
        <taxon>Eukaryota</taxon>
        <taxon>Metazoa</taxon>
        <taxon>Ecdysozoa</taxon>
        <taxon>Arthropoda</taxon>
        <taxon>Hexapoda</taxon>
        <taxon>Insecta</taxon>
        <taxon>Pterygota</taxon>
        <taxon>Neoptera</taxon>
        <taxon>Endopterygota</taxon>
        <taxon>Coleoptera</taxon>
        <taxon>Polyphaga</taxon>
        <taxon>Cucujiformia</taxon>
        <taxon>Chrysomeloidea</taxon>
        <taxon>Cerambycidae</taxon>
        <taxon>Lamiinae</taxon>
        <taxon>Acanthocinini</taxon>
        <taxon>Exocentrus</taxon>
    </lineage>
</organism>
<keyword evidence="2" id="KW-1185">Reference proteome</keyword>
<dbReference type="InterPro" id="IPR016024">
    <property type="entry name" value="ARM-type_fold"/>
</dbReference>
<reference evidence="1 2" key="1">
    <citation type="journal article" date="2023" name="Insect Mol. Biol.">
        <title>Genome sequencing provides insights into the evolution of gene families encoding plant cell wall-degrading enzymes in longhorned beetles.</title>
        <authorList>
            <person name="Shin N.R."/>
            <person name="Okamura Y."/>
            <person name="Kirsch R."/>
            <person name="Pauchet Y."/>
        </authorList>
    </citation>
    <scope>NUCLEOTIDE SEQUENCE [LARGE SCALE GENOMIC DNA]</scope>
    <source>
        <strain evidence="1">EAD_L_NR</strain>
    </source>
</reference>
<gene>
    <name evidence="1" type="ORF">NQ315_015024</name>
</gene>